<accession>A0A4C1WMR7</accession>
<keyword evidence="3" id="KW-1185">Reference proteome</keyword>
<gene>
    <name evidence="2" type="ORF">EVAR_27699_1</name>
</gene>
<name>A0A4C1WMR7_EUMVA</name>
<dbReference type="AlphaFoldDB" id="A0A4C1WMR7"/>
<dbReference type="Proteomes" id="UP000299102">
    <property type="component" value="Unassembled WGS sequence"/>
</dbReference>
<proteinExistence type="predicted"/>
<evidence type="ECO:0000313" key="2">
    <source>
        <dbReference type="EMBL" id="GBP52756.1"/>
    </source>
</evidence>
<evidence type="ECO:0000256" key="1">
    <source>
        <dbReference type="SAM" id="MobiDB-lite"/>
    </source>
</evidence>
<evidence type="ECO:0000313" key="3">
    <source>
        <dbReference type="Proteomes" id="UP000299102"/>
    </source>
</evidence>
<reference evidence="2 3" key="1">
    <citation type="journal article" date="2019" name="Commun. Biol.">
        <title>The bagworm genome reveals a unique fibroin gene that provides high tensile strength.</title>
        <authorList>
            <person name="Kono N."/>
            <person name="Nakamura H."/>
            <person name="Ohtoshi R."/>
            <person name="Tomita M."/>
            <person name="Numata K."/>
            <person name="Arakawa K."/>
        </authorList>
    </citation>
    <scope>NUCLEOTIDE SEQUENCE [LARGE SCALE GENOMIC DNA]</scope>
</reference>
<dbReference type="EMBL" id="BGZK01000609">
    <property type="protein sequence ID" value="GBP52756.1"/>
    <property type="molecule type" value="Genomic_DNA"/>
</dbReference>
<sequence>MRTNSLGVSPRAGLISGSHYLVPQVICSRSEWAGRDGCGRPPRRRRSPSAITSSHCVAISKLGHQRRRLN</sequence>
<organism evidence="2 3">
    <name type="scientific">Eumeta variegata</name>
    <name type="common">Bagworm moth</name>
    <name type="synonym">Eumeta japonica</name>
    <dbReference type="NCBI Taxonomy" id="151549"/>
    <lineage>
        <taxon>Eukaryota</taxon>
        <taxon>Metazoa</taxon>
        <taxon>Ecdysozoa</taxon>
        <taxon>Arthropoda</taxon>
        <taxon>Hexapoda</taxon>
        <taxon>Insecta</taxon>
        <taxon>Pterygota</taxon>
        <taxon>Neoptera</taxon>
        <taxon>Endopterygota</taxon>
        <taxon>Lepidoptera</taxon>
        <taxon>Glossata</taxon>
        <taxon>Ditrysia</taxon>
        <taxon>Tineoidea</taxon>
        <taxon>Psychidae</taxon>
        <taxon>Oiketicinae</taxon>
        <taxon>Eumeta</taxon>
    </lineage>
</organism>
<feature type="region of interest" description="Disordered" evidence="1">
    <location>
        <begin position="34"/>
        <end position="57"/>
    </location>
</feature>
<comment type="caution">
    <text evidence="2">The sequence shown here is derived from an EMBL/GenBank/DDBJ whole genome shotgun (WGS) entry which is preliminary data.</text>
</comment>
<protein>
    <submittedName>
        <fullName evidence="2">Uncharacterized protein</fullName>
    </submittedName>
</protein>